<name>A0A502GTA5_9GAMM</name>
<gene>
    <name evidence="1" type="ORF">EAH77_02620</name>
</gene>
<reference evidence="1 2" key="1">
    <citation type="journal article" date="2019" name="Environ. Microbiol.">
        <title>Species interactions and distinct microbial communities in high Arctic permafrost affected cryosols are associated with the CH4 and CO2 gas fluxes.</title>
        <authorList>
            <person name="Altshuler I."/>
            <person name="Hamel J."/>
            <person name="Turney S."/>
            <person name="Magnuson E."/>
            <person name="Levesque R."/>
            <person name="Greer C."/>
            <person name="Whyte L.G."/>
        </authorList>
    </citation>
    <scope>NUCLEOTIDE SEQUENCE [LARGE SCALE GENOMIC DNA]</scope>
    <source>
        <strain evidence="1 2">E4</strain>
    </source>
</reference>
<dbReference type="AlphaFoldDB" id="A0A502GTA5"/>
<proteinExistence type="predicted"/>
<organism evidence="1 2">
    <name type="scientific">Ewingella americana</name>
    <dbReference type="NCBI Taxonomy" id="41202"/>
    <lineage>
        <taxon>Bacteria</taxon>
        <taxon>Pseudomonadati</taxon>
        <taxon>Pseudomonadota</taxon>
        <taxon>Gammaproteobacteria</taxon>
        <taxon>Enterobacterales</taxon>
        <taxon>Yersiniaceae</taxon>
        <taxon>Ewingella</taxon>
    </lineage>
</organism>
<protein>
    <submittedName>
        <fullName evidence="1">Uncharacterized protein</fullName>
    </submittedName>
</protein>
<sequence length="71" mass="7942">MVVPCVEVNSRKPGFQGYLTCENHAISTKRDRGASRKFPAFFSELLQILESALHFADKKGPIFFNIGPDTL</sequence>
<accession>A0A502GTA5</accession>
<comment type="caution">
    <text evidence="1">The sequence shown here is derived from an EMBL/GenBank/DDBJ whole genome shotgun (WGS) entry which is preliminary data.</text>
</comment>
<evidence type="ECO:0000313" key="1">
    <source>
        <dbReference type="EMBL" id="TPG65151.1"/>
    </source>
</evidence>
<dbReference type="EMBL" id="RCZD01000001">
    <property type="protein sequence ID" value="TPG65151.1"/>
    <property type="molecule type" value="Genomic_DNA"/>
</dbReference>
<evidence type="ECO:0000313" key="2">
    <source>
        <dbReference type="Proteomes" id="UP000317663"/>
    </source>
</evidence>
<dbReference type="Proteomes" id="UP000317663">
    <property type="component" value="Unassembled WGS sequence"/>
</dbReference>
<keyword evidence="2" id="KW-1185">Reference proteome</keyword>